<name>W2RIE3_CYPE1</name>
<organism evidence="1 2">
    <name type="scientific">Cyphellophora europaea (strain CBS 101466)</name>
    <name type="common">Phialophora europaea</name>
    <dbReference type="NCBI Taxonomy" id="1220924"/>
    <lineage>
        <taxon>Eukaryota</taxon>
        <taxon>Fungi</taxon>
        <taxon>Dikarya</taxon>
        <taxon>Ascomycota</taxon>
        <taxon>Pezizomycotina</taxon>
        <taxon>Eurotiomycetes</taxon>
        <taxon>Chaetothyriomycetidae</taxon>
        <taxon>Chaetothyriales</taxon>
        <taxon>Cyphellophoraceae</taxon>
        <taxon>Cyphellophora</taxon>
    </lineage>
</organism>
<evidence type="ECO:0000313" key="1">
    <source>
        <dbReference type="EMBL" id="ETN36251.1"/>
    </source>
</evidence>
<dbReference type="GeneID" id="19975867"/>
<gene>
    <name evidence="1" type="ORF">HMPREF1541_08528</name>
</gene>
<dbReference type="AlphaFoldDB" id="W2RIE3"/>
<evidence type="ECO:0000313" key="2">
    <source>
        <dbReference type="Proteomes" id="UP000030752"/>
    </source>
</evidence>
<dbReference type="RefSeq" id="XP_008721069.1">
    <property type="nucleotide sequence ID" value="XM_008722847.1"/>
</dbReference>
<dbReference type="HOGENOM" id="CLU_2120983_0_0_1"/>
<keyword evidence="2" id="KW-1185">Reference proteome</keyword>
<accession>W2RIE3</accession>
<dbReference type="Proteomes" id="UP000030752">
    <property type="component" value="Unassembled WGS sequence"/>
</dbReference>
<dbReference type="VEuPathDB" id="FungiDB:HMPREF1541_08528"/>
<reference evidence="1 2" key="1">
    <citation type="submission" date="2013-03" db="EMBL/GenBank/DDBJ databases">
        <title>The Genome Sequence of Phialophora europaea CBS 101466.</title>
        <authorList>
            <consortium name="The Broad Institute Genomics Platform"/>
            <person name="Cuomo C."/>
            <person name="de Hoog S."/>
            <person name="Gorbushina A."/>
            <person name="Walker B."/>
            <person name="Young S.K."/>
            <person name="Zeng Q."/>
            <person name="Gargeya S."/>
            <person name="Fitzgerald M."/>
            <person name="Haas B."/>
            <person name="Abouelleil A."/>
            <person name="Allen A.W."/>
            <person name="Alvarado L."/>
            <person name="Arachchi H.M."/>
            <person name="Berlin A.M."/>
            <person name="Chapman S.B."/>
            <person name="Gainer-Dewar J."/>
            <person name="Goldberg J."/>
            <person name="Griggs A."/>
            <person name="Gujja S."/>
            <person name="Hansen M."/>
            <person name="Howarth C."/>
            <person name="Imamovic A."/>
            <person name="Ireland A."/>
            <person name="Larimer J."/>
            <person name="McCowan C."/>
            <person name="Murphy C."/>
            <person name="Pearson M."/>
            <person name="Poon T.W."/>
            <person name="Priest M."/>
            <person name="Roberts A."/>
            <person name="Saif S."/>
            <person name="Shea T."/>
            <person name="Sisk P."/>
            <person name="Sykes S."/>
            <person name="Wortman J."/>
            <person name="Nusbaum C."/>
            <person name="Birren B."/>
        </authorList>
    </citation>
    <scope>NUCLEOTIDE SEQUENCE [LARGE SCALE GENOMIC DNA]</scope>
    <source>
        <strain evidence="1 2">CBS 101466</strain>
    </source>
</reference>
<dbReference type="EMBL" id="KB822725">
    <property type="protein sequence ID" value="ETN36251.1"/>
    <property type="molecule type" value="Genomic_DNA"/>
</dbReference>
<proteinExistence type="predicted"/>
<dbReference type="InParanoid" id="W2RIE3"/>
<protein>
    <submittedName>
        <fullName evidence="1">Uncharacterized protein</fullName>
    </submittedName>
</protein>
<sequence length="114" mass="12134">MAMRCHSSEHHNEPTPVASATRASLDWPICTAINSCTQIHHPNYSGVTHATSHSSGKMSIKDINVESMGLARPIVGPAGRNLASAASATSSNAVERFRVPPVRTEMCLANTILL</sequence>